<feature type="domain" description="Core-binding (CB)" evidence="5">
    <location>
        <begin position="10"/>
        <end position="93"/>
    </location>
</feature>
<dbReference type="PANTHER" id="PTHR30349">
    <property type="entry name" value="PHAGE INTEGRASE-RELATED"/>
    <property type="match status" value="1"/>
</dbReference>
<name>A0AAP3E2G3_9EURY</name>
<dbReference type="Pfam" id="PF13102">
    <property type="entry name" value="Phage_int_SAM_5"/>
    <property type="match status" value="1"/>
</dbReference>
<dbReference type="GO" id="GO:0015074">
    <property type="term" value="P:DNA integration"/>
    <property type="evidence" value="ECO:0007669"/>
    <property type="project" value="UniProtKB-KW"/>
</dbReference>
<dbReference type="InterPro" id="IPR044068">
    <property type="entry name" value="CB"/>
</dbReference>
<dbReference type="SUPFAM" id="SSF56349">
    <property type="entry name" value="DNA breaking-rejoining enzymes"/>
    <property type="match status" value="1"/>
</dbReference>
<dbReference type="InterPro" id="IPR013762">
    <property type="entry name" value="Integrase-like_cat_sf"/>
</dbReference>
<sequence>MTDYTTPETQPVDTTIDHYLETLTDRSQLVVEPVLEEWREQFALEEFDAVDTDLCREYSRYLNRQVDRDDRELSAATAQTYFAYVRAFLSFAVRENRLDTNPADANRATELLPDDDGKRDRQFWTATERRVALEYCTRRVDSALTPPIAPTPIVRERLRNRAIVAVLGFTGVRGAEVFAVPGDDRRDGLTWADVDIDGNTLTVFGKSQSYQTAQLPDRAASALERYRRVLEPPTEAWPVFPTNHYPSKRRALTEAFSDERVETMLERRDIDEILREHELAPPSLSTNGVRSILKRLTAQLAGYTDAVEYDEDENVYLKPHGARRGLGHELYTKGSAELAQSALRHQSVDVTHESYSDIQTADVADRVGAVLEDDS</sequence>
<keyword evidence="2 4" id="KW-0238">DNA-binding</keyword>
<dbReference type="InterPro" id="IPR011010">
    <property type="entry name" value="DNA_brk_join_enz"/>
</dbReference>
<keyword evidence="1" id="KW-0229">DNA integration</keyword>
<dbReference type="PANTHER" id="PTHR30349:SF41">
    <property type="entry name" value="INTEGRASE_RECOMBINASE PROTEIN MJ0367-RELATED"/>
    <property type="match status" value="1"/>
</dbReference>
<organism evidence="6 7">
    <name type="scientific">Natronoglomus mannanivorans</name>
    <dbReference type="NCBI Taxonomy" id="2979990"/>
    <lineage>
        <taxon>Archaea</taxon>
        <taxon>Methanobacteriati</taxon>
        <taxon>Methanobacteriota</taxon>
        <taxon>Stenosarchaea group</taxon>
        <taxon>Halobacteria</taxon>
        <taxon>Halobacteriales</taxon>
        <taxon>Natrialbaceae</taxon>
        <taxon>Natronoglomus</taxon>
    </lineage>
</organism>
<reference evidence="6" key="1">
    <citation type="submission" date="2022-09" db="EMBL/GenBank/DDBJ databases">
        <title>Enrichment on poylsaccharides allowed isolation of novel metabolic and taxonomic groups of Haloarchaea.</title>
        <authorList>
            <person name="Sorokin D.Y."/>
            <person name="Elcheninov A.G."/>
            <person name="Khizhniak T.V."/>
            <person name="Kolganova T.V."/>
            <person name="Kublanov I.V."/>
        </authorList>
    </citation>
    <scope>NUCLEOTIDE SEQUENCE</scope>
    <source>
        <strain evidence="6">AArc-xg1-1</strain>
    </source>
</reference>
<evidence type="ECO:0000313" key="7">
    <source>
        <dbReference type="Proteomes" id="UP001321018"/>
    </source>
</evidence>
<evidence type="ECO:0000256" key="4">
    <source>
        <dbReference type="PROSITE-ProRule" id="PRU01248"/>
    </source>
</evidence>
<evidence type="ECO:0000313" key="6">
    <source>
        <dbReference type="EMBL" id="MCU4742626.1"/>
    </source>
</evidence>
<dbReference type="Proteomes" id="UP001321018">
    <property type="component" value="Unassembled WGS sequence"/>
</dbReference>
<dbReference type="CDD" id="cd00397">
    <property type="entry name" value="DNA_BRE_C"/>
    <property type="match status" value="1"/>
</dbReference>
<dbReference type="PROSITE" id="PS51900">
    <property type="entry name" value="CB"/>
    <property type="match status" value="1"/>
</dbReference>
<dbReference type="GO" id="GO:0006310">
    <property type="term" value="P:DNA recombination"/>
    <property type="evidence" value="ECO:0007669"/>
    <property type="project" value="UniProtKB-KW"/>
</dbReference>
<dbReference type="Gene3D" id="1.10.150.130">
    <property type="match status" value="1"/>
</dbReference>
<accession>A0AAP3E2G3</accession>
<keyword evidence="3" id="KW-0233">DNA recombination</keyword>
<evidence type="ECO:0000256" key="3">
    <source>
        <dbReference type="ARBA" id="ARBA00023172"/>
    </source>
</evidence>
<dbReference type="InterPro" id="IPR025269">
    <property type="entry name" value="SAM-like_dom"/>
</dbReference>
<dbReference type="InterPro" id="IPR050090">
    <property type="entry name" value="Tyrosine_recombinase_XerCD"/>
</dbReference>
<protein>
    <submittedName>
        <fullName evidence="6">Site-specific integrase</fullName>
    </submittedName>
</protein>
<evidence type="ECO:0000256" key="1">
    <source>
        <dbReference type="ARBA" id="ARBA00022908"/>
    </source>
</evidence>
<evidence type="ECO:0000259" key="5">
    <source>
        <dbReference type="PROSITE" id="PS51900"/>
    </source>
</evidence>
<gene>
    <name evidence="6" type="ORF">OB960_14610</name>
</gene>
<dbReference type="GO" id="GO:0003677">
    <property type="term" value="F:DNA binding"/>
    <property type="evidence" value="ECO:0007669"/>
    <property type="project" value="UniProtKB-UniRule"/>
</dbReference>
<dbReference type="Gene3D" id="1.10.443.10">
    <property type="entry name" value="Intergrase catalytic core"/>
    <property type="match status" value="1"/>
</dbReference>
<evidence type="ECO:0000256" key="2">
    <source>
        <dbReference type="ARBA" id="ARBA00023125"/>
    </source>
</evidence>
<dbReference type="AlphaFoldDB" id="A0AAP3E2G3"/>
<dbReference type="InterPro" id="IPR010998">
    <property type="entry name" value="Integrase_recombinase_N"/>
</dbReference>
<dbReference type="RefSeq" id="WP_338004450.1">
    <property type="nucleotide sequence ID" value="NZ_JAOPKA010000009.1"/>
</dbReference>
<comment type="caution">
    <text evidence="6">The sequence shown here is derived from an EMBL/GenBank/DDBJ whole genome shotgun (WGS) entry which is preliminary data.</text>
</comment>
<dbReference type="EMBL" id="JAOPKA010000009">
    <property type="protein sequence ID" value="MCU4742626.1"/>
    <property type="molecule type" value="Genomic_DNA"/>
</dbReference>
<proteinExistence type="predicted"/>